<gene>
    <name evidence="3" type="ORF">AU467_32925</name>
</gene>
<evidence type="ECO:0000256" key="2">
    <source>
        <dbReference type="SAM" id="Phobius"/>
    </source>
</evidence>
<accession>A0A101KMW0</accession>
<reference evidence="3 4" key="1">
    <citation type="submission" date="2015-12" db="EMBL/GenBank/DDBJ databases">
        <title>Draft genome sequence of Mesorhizobium sp. UFLA 01-765, a multitolerant efficient symbiont and plant-growth promoting strain isolated from Zn-mining soil using Leucaena leucocephala as a trap plant.</title>
        <authorList>
            <person name="Rangel W.M."/>
            <person name="Thijs S."/>
            <person name="Longatti S.M."/>
            <person name="Moreira F.M."/>
            <person name="Weyens N."/>
            <person name="Vangronsveld J."/>
            <person name="Van Hamme J.D."/>
            <person name="Bottos E.M."/>
            <person name="Rineau F."/>
        </authorList>
    </citation>
    <scope>NUCLEOTIDE SEQUENCE [LARGE SCALE GENOMIC DNA]</scope>
    <source>
        <strain evidence="3 4">UFLA 01-765</strain>
    </source>
</reference>
<feature type="transmembrane region" description="Helical" evidence="2">
    <location>
        <begin position="76"/>
        <end position="97"/>
    </location>
</feature>
<protein>
    <submittedName>
        <fullName evidence="3">Uncharacterized protein</fullName>
    </submittedName>
</protein>
<evidence type="ECO:0000256" key="1">
    <source>
        <dbReference type="SAM" id="MobiDB-lite"/>
    </source>
</evidence>
<name>A0A101KMW0_RHILI</name>
<evidence type="ECO:0000313" key="4">
    <source>
        <dbReference type="Proteomes" id="UP000053176"/>
    </source>
</evidence>
<keyword evidence="2" id="KW-0812">Transmembrane</keyword>
<feature type="region of interest" description="Disordered" evidence="1">
    <location>
        <begin position="19"/>
        <end position="61"/>
    </location>
</feature>
<dbReference type="AlphaFoldDB" id="A0A101KMW0"/>
<comment type="caution">
    <text evidence="3">The sequence shown here is derived from an EMBL/GenBank/DDBJ whole genome shotgun (WGS) entry which is preliminary data.</text>
</comment>
<dbReference type="EMBL" id="LPWA01000157">
    <property type="protein sequence ID" value="KUM23657.1"/>
    <property type="molecule type" value="Genomic_DNA"/>
</dbReference>
<sequence length="272" mass="29888">MLAWWDSWRCQSKGYAMTRGKRLAGGNGKRQGLARPKAEKTGTKPAPAPAEASTPSKSSDVKVSARQKRSLIENPWIALLLLPIFTTLFGVLAALYLDNWRASREQKDRVVGLLQIAGQECEAINKTLAGVQIDQQPVFVPSLGIALLNIQQDAESLKVIPADDFRDLVRQLVGIQSTLSDYGRLANDYRLLAIQTPRGLPPPILPMPDGPPKPETPQEAAARYAKAMEDLETMRQTHLAHMRQTLQSYKDAVKSFCGVGARIHDQLAGGTR</sequence>
<dbReference type="Proteomes" id="UP000053176">
    <property type="component" value="Unassembled WGS sequence"/>
</dbReference>
<keyword evidence="2" id="KW-0472">Membrane</keyword>
<feature type="compositionally biased region" description="Low complexity" evidence="1">
    <location>
        <begin position="43"/>
        <end position="58"/>
    </location>
</feature>
<keyword evidence="2" id="KW-1133">Transmembrane helix</keyword>
<evidence type="ECO:0000313" key="3">
    <source>
        <dbReference type="EMBL" id="KUM23657.1"/>
    </source>
</evidence>
<proteinExistence type="predicted"/>
<organism evidence="3 4">
    <name type="scientific">Rhizobium loti</name>
    <name type="common">Mesorhizobium loti</name>
    <dbReference type="NCBI Taxonomy" id="381"/>
    <lineage>
        <taxon>Bacteria</taxon>
        <taxon>Pseudomonadati</taxon>
        <taxon>Pseudomonadota</taxon>
        <taxon>Alphaproteobacteria</taxon>
        <taxon>Hyphomicrobiales</taxon>
        <taxon>Phyllobacteriaceae</taxon>
        <taxon>Mesorhizobium</taxon>
    </lineage>
</organism>